<dbReference type="PROSITE" id="PS51257">
    <property type="entry name" value="PROKAR_LIPOPROTEIN"/>
    <property type="match status" value="1"/>
</dbReference>
<sequence>MKLIYLLIGILLLQSCGKKGLNEKEILEIIHSNINYENLNLKEDFFTGNDFVDSIKTLKKILNDENFKSIYEVDFNNDGKKDYLVNLAYKKSLKRNDIVKVISQKIIIIQQFY</sequence>
<name>A0ABT3XYS8_9FLAO</name>
<dbReference type="RefSeq" id="WP_267279654.1">
    <property type="nucleotide sequence ID" value="NZ_JAOVZV010000001.1"/>
</dbReference>
<dbReference type="EMBL" id="JAOVZV010000001">
    <property type="protein sequence ID" value="MCX8530989.1"/>
    <property type="molecule type" value="Genomic_DNA"/>
</dbReference>
<gene>
    <name evidence="1" type="ORF">OEA66_01335</name>
</gene>
<reference evidence="1" key="1">
    <citation type="submission" date="2022-10" db="EMBL/GenBank/DDBJ databases">
        <title>Chryseobacterium sp. nov., a novel bacterial species.</title>
        <authorList>
            <person name="Cao Y."/>
        </authorList>
    </citation>
    <scope>NUCLEOTIDE SEQUENCE</scope>
    <source>
        <strain evidence="1">KC 927</strain>
    </source>
</reference>
<evidence type="ECO:0000313" key="1">
    <source>
        <dbReference type="EMBL" id="MCX8530989.1"/>
    </source>
</evidence>
<organism evidence="1 2">
    <name type="scientific">Chryseobacterium luquanense</name>
    <dbReference type="NCBI Taxonomy" id="2983766"/>
    <lineage>
        <taxon>Bacteria</taxon>
        <taxon>Pseudomonadati</taxon>
        <taxon>Bacteroidota</taxon>
        <taxon>Flavobacteriia</taxon>
        <taxon>Flavobacteriales</taxon>
        <taxon>Weeksellaceae</taxon>
        <taxon>Chryseobacterium group</taxon>
        <taxon>Chryseobacterium</taxon>
    </lineage>
</organism>
<accession>A0ABT3XYS8</accession>
<evidence type="ECO:0000313" key="2">
    <source>
        <dbReference type="Proteomes" id="UP001070176"/>
    </source>
</evidence>
<protein>
    <recommendedName>
        <fullName evidence="3">Lipoprotein</fullName>
    </recommendedName>
</protein>
<dbReference type="Proteomes" id="UP001070176">
    <property type="component" value="Unassembled WGS sequence"/>
</dbReference>
<keyword evidence="2" id="KW-1185">Reference proteome</keyword>
<proteinExistence type="predicted"/>
<evidence type="ECO:0008006" key="3">
    <source>
        <dbReference type="Google" id="ProtNLM"/>
    </source>
</evidence>
<comment type="caution">
    <text evidence="1">The sequence shown here is derived from an EMBL/GenBank/DDBJ whole genome shotgun (WGS) entry which is preliminary data.</text>
</comment>